<dbReference type="RefSeq" id="WP_253646735.1">
    <property type="nucleotide sequence ID" value="NZ_BAAAMO010000002.1"/>
</dbReference>
<comment type="caution">
    <text evidence="2">The sequence shown here is derived from an EMBL/GenBank/DDBJ whole genome shotgun (WGS) entry which is preliminary data.</text>
</comment>
<dbReference type="Proteomes" id="UP001597068">
    <property type="component" value="Unassembled WGS sequence"/>
</dbReference>
<accession>A0ABW3G9A7</accession>
<dbReference type="EMBL" id="JBHTIL010000001">
    <property type="protein sequence ID" value="MFD0925304.1"/>
    <property type="molecule type" value="Genomic_DNA"/>
</dbReference>
<feature type="domain" description="Glyoxalase-like" evidence="1">
    <location>
        <begin position="23"/>
        <end position="120"/>
    </location>
</feature>
<evidence type="ECO:0000313" key="3">
    <source>
        <dbReference type="Proteomes" id="UP001597068"/>
    </source>
</evidence>
<dbReference type="InterPro" id="IPR041581">
    <property type="entry name" value="Glyoxalase_6"/>
</dbReference>
<evidence type="ECO:0000259" key="1">
    <source>
        <dbReference type="Pfam" id="PF18029"/>
    </source>
</evidence>
<organism evidence="2 3">
    <name type="scientific">Williamsia deligens</name>
    <dbReference type="NCBI Taxonomy" id="321325"/>
    <lineage>
        <taxon>Bacteria</taxon>
        <taxon>Bacillati</taxon>
        <taxon>Actinomycetota</taxon>
        <taxon>Actinomycetes</taxon>
        <taxon>Mycobacteriales</taxon>
        <taxon>Nocardiaceae</taxon>
        <taxon>Williamsia</taxon>
    </lineage>
</organism>
<dbReference type="SUPFAM" id="SSF54593">
    <property type="entry name" value="Glyoxalase/Bleomycin resistance protein/Dihydroxybiphenyl dioxygenase"/>
    <property type="match status" value="1"/>
</dbReference>
<dbReference type="Pfam" id="PF18029">
    <property type="entry name" value="Glyoxalase_6"/>
    <property type="match status" value="2"/>
</dbReference>
<name>A0ABW3G9A7_9NOCA</name>
<reference evidence="3" key="1">
    <citation type="journal article" date="2019" name="Int. J. Syst. Evol. Microbiol.">
        <title>The Global Catalogue of Microorganisms (GCM) 10K type strain sequencing project: providing services to taxonomists for standard genome sequencing and annotation.</title>
        <authorList>
            <consortium name="The Broad Institute Genomics Platform"/>
            <consortium name="The Broad Institute Genome Sequencing Center for Infectious Disease"/>
            <person name="Wu L."/>
            <person name="Ma J."/>
        </authorList>
    </citation>
    <scope>NUCLEOTIDE SEQUENCE [LARGE SCALE GENOMIC DNA]</scope>
    <source>
        <strain evidence="3">CCUG 50873</strain>
    </source>
</reference>
<feature type="domain" description="Glyoxalase-like" evidence="1">
    <location>
        <begin position="148"/>
        <end position="250"/>
    </location>
</feature>
<dbReference type="PANTHER" id="PTHR35908">
    <property type="entry name" value="HYPOTHETICAL FUSION PROTEIN"/>
    <property type="match status" value="1"/>
</dbReference>
<dbReference type="InterPro" id="IPR029068">
    <property type="entry name" value="Glyas_Bleomycin-R_OHBP_Dase"/>
</dbReference>
<protein>
    <submittedName>
        <fullName evidence="2">VOC family protein</fullName>
    </submittedName>
</protein>
<keyword evidence="3" id="KW-1185">Reference proteome</keyword>
<dbReference type="Gene3D" id="3.10.180.10">
    <property type="entry name" value="2,3-Dihydroxybiphenyl 1,2-Dioxygenase, domain 1"/>
    <property type="match status" value="2"/>
</dbReference>
<evidence type="ECO:0000313" key="2">
    <source>
        <dbReference type="EMBL" id="MFD0925304.1"/>
    </source>
</evidence>
<gene>
    <name evidence="2" type="ORF">ACFQ04_06090</name>
</gene>
<sequence length="263" mass="28403">MASPAAGPLVTSAPVQIRWLSAVFDFPADEFGDEVTFWRAIAGSTVSPPRGDRRQFASLEPFTGDPHLRVQRVETGVGGVHLDLHVDDVEAGAAAAAAWGATVGESTPDGITVTSPSGFTIGIVPWNGEHERSRPIRWPGDTISIIDQICVDVPARRFDDECAFFSGITGWALEPASRPEFRALERPDEMPIRILLQRLTSGSVSAHVDLASTHPADEVSRHEDWGAEVVAHHGNWTVMADPTGRPYCITARNPRTGRLPGTD</sequence>
<dbReference type="PANTHER" id="PTHR35908:SF1">
    <property type="entry name" value="CONSERVED PROTEIN"/>
    <property type="match status" value="1"/>
</dbReference>
<proteinExistence type="predicted"/>